<feature type="transmembrane region" description="Helical" evidence="12">
    <location>
        <begin position="567"/>
        <end position="587"/>
    </location>
</feature>
<evidence type="ECO:0000256" key="6">
    <source>
        <dbReference type="ARBA" id="ARBA00022989"/>
    </source>
</evidence>
<dbReference type="AlphaFoldDB" id="L5KYE0"/>
<feature type="transmembrane region" description="Helical" evidence="12">
    <location>
        <begin position="62"/>
        <end position="81"/>
    </location>
</feature>
<dbReference type="PROSITE" id="PS00237">
    <property type="entry name" value="G_PROTEIN_RECEP_F1_1"/>
    <property type="match status" value="2"/>
</dbReference>
<feature type="transmembrane region" description="Helical" evidence="12">
    <location>
        <begin position="706"/>
        <end position="730"/>
    </location>
</feature>
<evidence type="ECO:0000313" key="14">
    <source>
        <dbReference type="EMBL" id="ELK15828.1"/>
    </source>
</evidence>
<keyword evidence="9 11" id="KW-0675">Receptor</keyword>
<keyword evidence="4 11" id="KW-0812">Transmembrane</keyword>
<dbReference type="STRING" id="9402.L5KYE0"/>
<feature type="transmembrane region" description="Helical" evidence="12">
    <location>
        <begin position="669"/>
        <end position="694"/>
    </location>
</feature>
<evidence type="ECO:0000256" key="12">
    <source>
        <dbReference type="SAM" id="Phobius"/>
    </source>
</evidence>
<dbReference type="PANTHER" id="PTHR26452">
    <property type="entry name" value="OLFACTORY RECEPTOR"/>
    <property type="match status" value="1"/>
</dbReference>
<feature type="transmembrane region" description="Helical" evidence="12">
    <location>
        <begin position="599"/>
        <end position="618"/>
    </location>
</feature>
<dbReference type="PRINTS" id="PR00237">
    <property type="entry name" value="GPCRRHODOPSN"/>
</dbReference>
<dbReference type="eggNOG" id="ENOG502SJZ4">
    <property type="taxonomic scope" value="Eukaryota"/>
</dbReference>
<evidence type="ECO:0000313" key="15">
    <source>
        <dbReference type="Proteomes" id="UP000010552"/>
    </source>
</evidence>
<accession>L5KYE0</accession>
<dbReference type="EMBL" id="KB030505">
    <property type="protein sequence ID" value="ELK15828.1"/>
    <property type="molecule type" value="Genomic_DNA"/>
</dbReference>
<name>L5KYE0_PTEAL</name>
<feature type="transmembrane region" description="Helical" evidence="12">
    <location>
        <begin position="742"/>
        <end position="761"/>
    </location>
</feature>
<keyword evidence="3" id="KW-1003">Cell membrane</keyword>
<keyword evidence="5" id="KW-0716">Sensory transduction</keyword>
<feature type="transmembrane region" description="Helical" evidence="12">
    <location>
        <begin position="492"/>
        <end position="517"/>
    </location>
</feature>
<keyword evidence="15" id="KW-1185">Reference proteome</keyword>
<dbReference type="FunFam" id="1.20.1070.10:FF:000003">
    <property type="entry name" value="Olfactory receptor"/>
    <property type="match status" value="2"/>
</dbReference>
<dbReference type="Gene3D" id="1.20.1070.10">
    <property type="entry name" value="Rhodopsin 7-helix transmembrane proteins"/>
    <property type="match status" value="3"/>
</dbReference>
<dbReference type="Pfam" id="PF13853">
    <property type="entry name" value="7tm_4"/>
    <property type="match status" value="3"/>
</dbReference>
<dbReference type="InterPro" id="IPR050516">
    <property type="entry name" value="Olfactory_GPCR"/>
</dbReference>
<dbReference type="SUPFAM" id="SSF81321">
    <property type="entry name" value="Family A G protein-coupled receptor-like"/>
    <property type="match status" value="3"/>
</dbReference>
<protein>
    <submittedName>
        <fullName evidence="14">Olfactory receptor 5A1</fullName>
    </submittedName>
</protein>
<keyword evidence="6 12" id="KW-1133">Transmembrane helix</keyword>
<keyword evidence="8 12" id="KW-0472">Membrane</keyword>
<dbReference type="PRINTS" id="PR00245">
    <property type="entry name" value="OLFACTORYR"/>
</dbReference>
<comment type="similarity">
    <text evidence="11">Belongs to the G-protein coupled receptor 1 family.</text>
</comment>
<evidence type="ECO:0000256" key="2">
    <source>
        <dbReference type="ARBA" id="ARBA00004651"/>
    </source>
</evidence>
<keyword evidence="10 11" id="KW-0807">Transducer</keyword>
<feature type="domain" description="G-protein coupled receptors family 1 profile" evidence="13">
    <location>
        <begin position="5"/>
        <end position="216"/>
    </location>
</feature>
<feature type="transmembrane region" description="Helical" evidence="12">
    <location>
        <begin position="252"/>
        <end position="275"/>
    </location>
</feature>
<dbReference type="InterPro" id="IPR000725">
    <property type="entry name" value="Olfact_rcpt"/>
</dbReference>
<evidence type="ECO:0000256" key="7">
    <source>
        <dbReference type="ARBA" id="ARBA00023040"/>
    </source>
</evidence>
<feature type="domain" description="G-protein coupled receptors family 1 profile" evidence="13">
    <location>
        <begin position="510"/>
        <end position="759"/>
    </location>
</feature>
<comment type="function">
    <text evidence="1">Putative odorant or sperm cell receptor.</text>
</comment>
<feature type="transmembrane region" description="Helical" evidence="12">
    <location>
        <begin position="287"/>
        <end position="307"/>
    </location>
</feature>
<comment type="subcellular location">
    <subcellularLocation>
        <location evidence="2">Cell membrane</location>
        <topology evidence="2">Multi-pass membrane protein</topology>
    </subcellularLocation>
</comment>
<evidence type="ECO:0000256" key="1">
    <source>
        <dbReference type="ARBA" id="ARBA00003929"/>
    </source>
</evidence>
<reference evidence="15" key="1">
    <citation type="journal article" date="2013" name="Science">
        <title>Comparative analysis of bat genomes provides insight into the evolution of flight and immunity.</title>
        <authorList>
            <person name="Zhang G."/>
            <person name="Cowled C."/>
            <person name="Shi Z."/>
            <person name="Huang Z."/>
            <person name="Bishop-Lilly K.A."/>
            <person name="Fang X."/>
            <person name="Wynne J.W."/>
            <person name="Xiong Z."/>
            <person name="Baker M.L."/>
            <person name="Zhao W."/>
            <person name="Tachedjian M."/>
            <person name="Zhu Y."/>
            <person name="Zhou P."/>
            <person name="Jiang X."/>
            <person name="Ng J."/>
            <person name="Yang L."/>
            <person name="Wu L."/>
            <person name="Xiao J."/>
            <person name="Feng Y."/>
            <person name="Chen Y."/>
            <person name="Sun X."/>
            <person name="Zhang Y."/>
            <person name="Marsh G.A."/>
            <person name="Crameri G."/>
            <person name="Broder C.C."/>
            <person name="Frey K.G."/>
            <person name="Wang L.F."/>
            <person name="Wang J."/>
        </authorList>
    </citation>
    <scope>NUCLEOTIDE SEQUENCE [LARGE SCALE GENOMIC DNA]</scope>
</reference>
<feature type="transmembrane region" description="Helical" evidence="12">
    <location>
        <begin position="327"/>
        <end position="346"/>
    </location>
</feature>
<evidence type="ECO:0000259" key="13">
    <source>
        <dbReference type="PROSITE" id="PS50262"/>
    </source>
</evidence>
<dbReference type="InParanoid" id="L5KYE0"/>
<gene>
    <name evidence="14" type="ORF">PAL_GLEAN10000407</name>
</gene>
<dbReference type="Proteomes" id="UP000010552">
    <property type="component" value="Unassembled WGS sequence"/>
</dbReference>
<evidence type="ECO:0000256" key="9">
    <source>
        <dbReference type="ARBA" id="ARBA00023170"/>
    </source>
</evidence>
<dbReference type="InterPro" id="IPR017452">
    <property type="entry name" value="GPCR_Rhodpsn_7TM"/>
</dbReference>
<evidence type="ECO:0000256" key="3">
    <source>
        <dbReference type="ARBA" id="ARBA00022475"/>
    </source>
</evidence>
<dbReference type="GO" id="GO:0004930">
    <property type="term" value="F:G protein-coupled receptor activity"/>
    <property type="evidence" value="ECO:0007669"/>
    <property type="project" value="UniProtKB-KW"/>
</dbReference>
<evidence type="ECO:0000256" key="8">
    <source>
        <dbReference type="ARBA" id="ARBA00023136"/>
    </source>
</evidence>
<dbReference type="InterPro" id="IPR000276">
    <property type="entry name" value="GPCR_Rhodpsn"/>
</dbReference>
<dbReference type="GO" id="GO:0004984">
    <property type="term" value="F:olfactory receptor activity"/>
    <property type="evidence" value="ECO:0007669"/>
    <property type="project" value="InterPro"/>
</dbReference>
<proteinExistence type="inferred from homology"/>
<evidence type="ECO:0000256" key="5">
    <source>
        <dbReference type="ARBA" id="ARBA00022725"/>
    </source>
</evidence>
<keyword evidence="7 11" id="KW-0297">G-protein coupled receptor</keyword>
<evidence type="ECO:0000256" key="10">
    <source>
        <dbReference type="ARBA" id="ARBA00023224"/>
    </source>
</evidence>
<dbReference type="PROSITE" id="PS50262">
    <property type="entry name" value="G_PROTEIN_RECEP_F1_2"/>
    <property type="match status" value="3"/>
</dbReference>
<feature type="transmembrane region" description="Helical" evidence="12">
    <location>
        <begin position="23"/>
        <end position="42"/>
    </location>
</feature>
<dbReference type="FunFam" id="1.20.1070.10:FF:000410">
    <property type="entry name" value="Olfactory receptor 1348"/>
    <property type="match status" value="1"/>
</dbReference>
<dbReference type="GO" id="GO:0005886">
    <property type="term" value="C:plasma membrane"/>
    <property type="evidence" value="ECO:0007669"/>
    <property type="project" value="UniProtKB-SubCell"/>
</dbReference>
<evidence type="ECO:0000256" key="4">
    <source>
        <dbReference type="ARBA" id="ARBA00022692"/>
    </source>
</evidence>
<organism evidence="14 15">
    <name type="scientific">Pteropus alecto</name>
    <name type="common">Black flying fox</name>
    <dbReference type="NCBI Taxonomy" id="9402"/>
    <lineage>
        <taxon>Eukaryota</taxon>
        <taxon>Metazoa</taxon>
        <taxon>Chordata</taxon>
        <taxon>Craniata</taxon>
        <taxon>Vertebrata</taxon>
        <taxon>Euteleostomi</taxon>
        <taxon>Mammalia</taxon>
        <taxon>Eutheria</taxon>
        <taxon>Laurasiatheria</taxon>
        <taxon>Chiroptera</taxon>
        <taxon>Yinpterochiroptera</taxon>
        <taxon>Pteropodoidea</taxon>
        <taxon>Pteropodidae</taxon>
        <taxon>Pteropodinae</taxon>
        <taxon>Pteropus</taxon>
    </lineage>
</organism>
<evidence type="ECO:0000256" key="11">
    <source>
        <dbReference type="RuleBase" id="RU000688"/>
    </source>
</evidence>
<feature type="transmembrane region" description="Helical" evidence="12">
    <location>
        <begin position="157"/>
        <end position="190"/>
    </location>
</feature>
<sequence>MTVSWNLALITLIKIDSYLHTPMYFFLNKLAFLDICYVSSTVPKMLSDFFKKQKSMSFMGCAMQYFFFSSLGLTECCLLAAMAYDRYAAICNPLLYTAIMSPTLCVQMMVGSCITGFFGSLIQLCGLLQLYFCGPNVINHFFCDLPQLMILACSDTFFLQVIASVLTVIFGLASVLVIIISYGCIIVTILKISSGEGRFKTFNTCASHLIAVTLFFGSDPSIINAMTGGRNSTKIIKFILLGFSEFPKLTTVLFSVFLGIYLITVSWNMGLITLIRMDSRLHTPMYFFLRNLSLLDICYASTIAPRMLSDFFKKHKFISYVECTMQYFFFCGLGLTESCLLAAMAYDRYAAICNPLLYTAIVREIQNLYEYSCSKNLKQTFRATVGSTALKVLLLKLYIPEVEFNFMELGALHGLRPRALAEPRSTMTARIAIPPPVVLWHGPDMSSTNKTFTGQASPFGALKAERRYMAVGRNISVMTDFILLGFSEQPELQVSLFVLFLGIYCMTLAWNLGLIVLIRIESHLHSPMYFFLGNLSFVDISYTSSVAPKMLCDFFKERKTISFVGCAAQFFFFIGMGGTECCLLAVMAYDRYAAISNPLLYTALMSPTTCVGMAITAYTGGFLTGLVQTSSIFRLHFCGPRVINHFFCDLPPLLVLSCSSTFLSQVVNFLVVCAVGGTSALVVLVSYGYIIIAIMKIHSTQGRTKAFNTCASHLTTVILFYGSGLFSYLHSTAGSSRDQDKLVSMFYGAVIPMLNPIIYSLRNKEIKDALKKLKERKKQMSSLCLTVP</sequence>
<feature type="transmembrane region" description="Helical" evidence="12">
    <location>
        <begin position="529"/>
        <end position="547"/>
    </location>
</feature>
<dbReference type="CDD" id="cd15417">
    <property type="entry name" value="7tmA_OR5A1-like"/>
    <property type="match status" value="1"/>
</dbReference>
<feature type="domain" description="G-protein coupled receptors family 1 profile" evidence="13">
    <location>
        <begin position="267"/>
        <end position="358"/>
    </location>
</feature>
<keyword evidence="5" id="KW-0552">Olfaction</keyword>